<dbReference type="AlphaFoldDB" id="A0A7Y9LCN3"/>
<keyword evidence="9" id="KW-1185">Reference proteome</keyword>
<dbReference type="GO" id="GO:0006355">
    <property type="term" value="P:regulation of DNA-templated transcription"/>
    <property type="evidence" value="ECO:0007669"/>
    <property type="project" value="InterPro"/>
</dbReference>
<organism evidence="8 9">
    <name type="scientific">Microlunatus parietis</name>
    <dbReference type="NCBI Taxonomy" id="682979"/>
    <lineage>
        <taxon>Bacteria</taxon>
        <taxon>Bacillati</taxon>
        <taxon>Actinomycetota</taxon>
        <taxon>Actinomycetes</taxon>
        <taxon>Propionibacteriales</taxon>
        <taxon>Propionibacteriaceae</taxon>
        <taxon>Microlunatus</taxon>
    </lineage>
</organism>
<dbReference type="SUPFAM" id="SSF52172">
    <property type="entry name" value="CheY-like"/>
    <property type="match status" value="1"/>
</dbReference>
<sequence>MIKVYLVDDTELIRTGCAMVINAQPDLTVVGQAGSGAEALRELAETPADVVLLDIRMPGLDGIEVVRRLVAAPGPTPKIIVLTTFDLDEYALAALTAGAQGFLLKDAPAADLLAAIRSVHEGSSVLAPATARRLFDLLADRVDHGGPDVAAQLTEREREVVILVATGAGNAEIAAQLFVSTSTVKAHIASILRKLDLRDRIHIVIWAYEHRFVRPS</sequence>
<evidence type="ECO:0000259" key="7">
    <source>
        <dbReference type="PROSITE" id="PS50110"/>
    </source>
</evidence>
<dbReference type="PROSITE" id="PS50043">
    <property type="entry name" value="HTH_LUXR_2"/>
    <property type="match status" value="1"/>
</dbReference>
<dbReference type="InterPro" id="IPR058245">
    <property type="entry name" value="NreC/VraR/RcsB-like_REC"/>
</dbReference>
<keyword evidence="2" id="KW-0805">Transcription regulation</keyword>
<keyword evidence="1 5" id="KW-0597">Phosphoprotein</keyword>
<dbReference type="PROSITE" id="PS00622">
    <property type="entry name" value="HTH_LUXR_1"/>
    <property type="match status" value="1"/>
</dbReference>
<comment type="caution">
    <text evidence="8">The sequence shown here is derived from an EMBL/GenBank/DDBJ whole genome shotgun (WGS) entry which is preliminary data.</text>
</comment>
<dbReference type="InterPro" id="IPR001789">
    <property type="entry name" value="Sig_transdc_resp-reg_receiver"/>
</dbReference>
<name>A0A7Y9LCN3_9ACTN</name>
<dbReference type="InterPro" id="IPR011006">
    <property type="entry name" value="CheY-like_superfamily"/>
</dbReference>
<dbReference type="RefSeq" id="WP_179752551.1">
    <property type="nucleotide sequence ID" value="NZ_JACCBU010000001.1"/>
</dbReference>
<evidence type="ECO:0000256" key="2">
    <source>
        <dbReference type="ARBA" id="ARBA00023015"/>
    </source>
</evidence>
<dbReference type="Pfam" id="PF00072">
    <property type="entry name" value="Response_reg"/>
    <property type="match status" value="1"/>
</dbReference>
<dbReference type="InterPro" id="IPR039420">
    <property type="entry name" value="WalR-like"/>
</dbReference>
<accession>A0A7Y9LCN3</accession>
<evidence type="ECO:0000256" key="3">
    <source>
        <dbReference type="ARBA" id="ARBA00023125"/>
    </source>
</evidence>
<dbReference type="InterPro" id="IPR000792">
    <property type="entry name" value="Tscrpt_reg_LuxR_C"/>
</dbReference>
<gene>
    <name evidence="8" type="ORF">BKA15_003342</name>
</gene>
<keyword evidence="3 8" id="KW-0238">DNA-binding</keyword>
<evidence type="ECO:0000313" key="9">
    <source>
        <dbReference type="Proteomes" id="UP000569914"/>
    </source>
</evidence>
<dbReference type="PANTHER" id="PTHR43214:SF24">
    <property type="entry name" value="TRANSCRIPTIONAL REGULATORY PROTEIN NARL-RELATED"/>
    <property type="match status" value="1"/>
</dbReference>
<dbReference type="EMBL" id="JACCBU010000001">
    <property type="protein sequence ID" value="NYE72013.1"/>
    <property type="molecule type" value="Genomic_DNA"/>
</dbReference>
<evidence type="ECO:0000259" key="6">
    <source>
        <dbReference type="PROSITE" id="PS50043"/>
    </source>
</evidence>
<proteinExistence type="predicted"/>
<dbReference type="PROSITE" id="PS50110">
    <property type="entry name" value="RESPONSE_REGULATORY"/>
    <property type="match status" value="1"/>
</dbReference>
<keyword evidence="4" id="KW-0804">Transcription</keyword>
<evidence type="ECO:0000256" key="1">
    <source>
        <dbReference type="ARBA" id="ARBA00022553"/>
    </source>
</evidence>
<feature type="domain" description="Response regulatory" evidence="7">
    <location>
        <begin position="3"/>
        <end position="120"/>
    </location>
</feature>
<dbReference type="SMART" id="SM00448">
    <property type="entry name" value="REC"/>
    <property type="match status" value="1"/>
</dbReference>
<dbReference type="GO" id="GO:0000160">
    <property type="term" value="P:phosphorelay signal transduction system"/>
    <property type="evidence" value="ECO:0007669"/>
    <property type="project" value="InterPro"/>
</dbReference>
<feature type="modified residue" description="4-aspartylphosphate" evidence="5">
    <location>
        <position position="54"/>
    </location>
</feature>
<evidence type="ECO:0000313" key="8">
    <source>
        <dbReference type="EMBL" id="NYE72013.1"/>
    </source>
</evidence>
<dbReference type="SMART" id="SM00421">
    <property type="entry name" value="HTH_LUXR"/>
    <property type="match status" value="1"/>
</dbReference>
<reference evidence="8 9" key="1">
    <citation type="submission" date="2020-07" db="EMBL/GenBank/DDBJ databases">
        <title>Sequencing the genomes of 1000 actinobacteria strains.</title>
        <authorList>
            <person name="Klenk H.-P."/>
        </authorList>
    </citation>
    <scope>NUCLEOTIDE SEQUENCE [LARGE SCALE GENOMIC DNA]</scope>
    <source>
        <strain evidence="8 9">DSM 22083</strain>
    </source>
</reference>
<dbReference type="CDD" id="cd06170">
    <property type="entry name" value="LuxR_C_like"/>
    <property type="match status" value="1"/>
</dbReference>
<dbReference type="InterPro" id="IPR016032">
    <property type="entry name" value="Sig_transdc_resp-reg_C-effctor"/>
</dbReference>
<protein>
    <submittedName>
        <fullName evidence="8">DNA-binding NarL/FixJ family response regulator</fullName>
    </submittedName>
</protein>
<dbReference type="Proteomes" id="UP000569914">
    <property type="component" value="Unassembled WGS sequence"/>
</dbReference>
<feature type="domain" description="HTH luxR-type" evidence="6">
    <location>
        <begin position="146"/>
        <end position="211"/>
    </location>
</feature>
<dbReference type="SUPFAM" id="SSF46894">
    <property type="entry name" value="C-terminal effector domain of the bipartite response regulators"/>
    <property type="match status" value="1"/>
</dbReference>
<evidence type="ECO:0000256" key="4">
    <source>
        <dbReference type="ARBA" id="ARBA00023163"/>
    </source>
</evidence>
<dbReference type="GO" id="GO:0003677">
    <property type="term" value="F:DNA binding"/>
    <property type="evidence" value="ECO:0007669"/>
    <property type="project" value="UniProtKB-KW"/>
</dbReference>
<dbReference type="Pfam" id="PF00196">
    <property type="entry name" value="GerE"/>
    <property type="match status" value="1"/>
</dbReference>
<evidence type="ECO:0000256" key="5">
    <source>
        <dbReference type="PROSITE-ProRule" id="PRU00169"/>
    </source>
</evidence>
<dbReference type="PRINTS" id="PR00038">
    <property type="entry name" value="HTHLUXR"/>
</dbReference>
<dbReference type="PANTHER" id="PTHR43214">
    <property type="entry name" value="TWO-COMPONENT RESPONSE REGULATOR"/>
    <property type="match status" value="1"/>
</dbReference>
<dbReference type="CDD" id="cd17535">
    <property type="entry name" value="REC_NarL-like"/>
    <property type="match status" value="1"/>
</dbReference>
<dbReference type="Gene3D" id="3.40.50.2300">
    <property type="match status" value="1"/>
</dbReference>